<evidence type="ECO:0000313" key="9">
    <source>
        <dbReference type="EMBL" id="CAI3971483.1"/>
    </source>
</evidence>
<dbReference type="PANTHER" id="PTHR30603">
    <property type="entry name" value="RNA POLYMERASE SIGMA FACTOR RPO"/>
    <property type="match status" value="1"/>
</dbReference>
<dbReference type="EMBL" id="CAMXCT030000001">
    <property type="protein sequence ID" value="CAL4758795.1"/>
    <property type="molecule type" value="Genomic_DNA"/>
</dbReference>
<dbReference type="InterPro" id="IPR014284">
    <property type="entry name" value="RNA_pol_sigma-70_dom"/>
</dbReference>
<dbReference type="SUPFAM" id="SSF88659">
    <property type="entry name" value="Sigma3 and sigma4 domains of RNA polymerase sigma factors"/>
    <property type="match status" value="1"/>
</dbReference>
<dbReference type="NCBIfam" id="TIGR02937">
    <property type="entry name" value="sigma70-ECF"/>
    <property type="match status" value="1"/>
</dbReference>
<keyword evidence="3" id="KW-0731">Sigma factor</keyword>
<dbReference type="CDD" id="cd06171">
    <property type="entry name" value="Sigma70_r4"/>
    <property type="match status" value="1"/>
</dbReference>
<keyword evidence="5" id="KW-0804">Transcription</keyword>
<feature type="domain" description="RNA polymerase sigma-70 region 4" evidence="8">
    <location>
        <begin position="260"/>
        <end position="312"/>
    </location>
</feature>
<evidence type="ECO:0000256" key="6">
    <source>
        <dbReference type="SAM" id="MobiDB-lite"/>
    </source>
</evidence>
<organism evidence="9">
    <name type="scientific">Cladocopium goreaui</name>
    <dbReference type="NCBI Taxonomy" id="2562237"/>
    <lineage>
        <taxon>Eukaryota</taxon>
        <taxon>Sar</taxon>
        <taxon>Alveolata</taxon>
        <taxon>Dinophyceae</taxon>
        <taxon>Suessiales</taxon>
        <taxon>Symbiodiniaceae</taxon>
        <taxon>Cladocopium</taxon>
    </lineage>
</organism>
<dbReference type="Proteomes" id="UP001152797">
    <property type="component" value="Unassembled WGS sequence"/>
</dbReference>
<name>A0A9P1BFD1_9DINO</name>
<protein>
    <submittedName>
        <fullName evidence="11">RNA polymerase sigma factor RpoD (Sigma-70)</fullName>
    </submittedName>
</protein>
<keyword evidence="2" id="KW-0805">Transcription regulation</keyword>
<evidence type="ECO:0000259" key="8">
    <source>
        <dbReference type="Pfam" id="PF04545"/>
    </source>
</evidence>
<dbReference type="InterPro" id="IPR036388">
    <property type="entry name" value="WH-like_DNA-bd_sf"/>
</dbReference>
<dbReference type="InterPro" id="IPR000943">
    <property type="entry name" value="RNA_pol_sigma70"/>
</dbReference>
<evidence type="ECO:0000256" key="4">
    <source>
        <dbReference type="ARBA" id="ARBA00023125"/>
    </source>
</evidence>
<gene>
    <name evidence="9" type="ORF">C1SCF055_LOCUS73</name>
</gene>
<dbReference type="InterPro" id="IPR050239">
    <property type="entry name" value="Sigma-70_RNA_pol_init_factors"/>
</dbReference>
<keyword evidence="12" id="KW-1185">Reference proteome</keyword>
<proteinExistence type="inferred from homology"/>
<feature type="compositionally biased region" description="Basic residues" evidence="6">
    <location>
        <begin position="19"/>
        <end position="29"/>
    </location>
</feature>
<dbReference type="InterPro" id="IPR013324">
    <property type="entry name" value="RNA_pol_sigma_r3/r4-like"/>
</dbReference>
<evidence type="ECO:0000256" key="5">
    <source>
        <dbReference type="ARBA" id="ARBA00023163"/>
    </source>
</evidence>
<dbReference type="EMBL" id="CAMXCT020000001">
    <property type="protein sequence ID" value="CAL1124858.1"/>
    <property type="molecule type" value="Genomic_DNA"/>
</dbReference>
<dbReference type="PANTHER" id="PTHR30603:SF60">
    <property type="entry name" value="RNA POLYMERASE SIGMA FACTOR RPOD"/>
    <property type="match status" value="1"/>
</dbReference>
<dbReference type="InterPro" id="IPR007627">
    <property type="entry name" value="RNA_pol_sigma70_r2"/>
</dbReference>
<dbReference type="GO" id="GO:0006352">
    <property type="term" value="P:DNA-templated transcription initiation"/>
    <property type="evidence" value="ECO:0007669"/>
    <property type="project" value="InterPro"/>
</dbReference>
<dbReference type="InterPro" id="IPR013325">
    <property type="entry name" value="RNA_pol_sigma_r2"/>
</dbReference>
<dbReference type="Pfam" id="PF04545">
    <property type="entry name" value="Sigma70_r4"/>
    <property type="match status" value="1"/>
</dbReference>
<dbReference type="AlphaFoldDB" id="A0A9P1BFD1"/>
<feature type="domain" description="RNA polymerase sigma-70 region 2" evidence="7">
    <location>
        <begin position="152"/>
        <end position="219"/>
    </location>
</feature>
<dbReference type="GO" id="GO:0016987">
    <property type="term" value="F:sigma factor activity"/>
    <property type="evidence" value="ECO:0007669"/>
    <property type="project" value="UniProtKB-KW"/>
</dbReference>
<sequence length="329" mass="37800">MTASALKSKPAGPKQAANKTRRPAAKRRTSAVDPARVEQLFGVEIDFIPNSLFSAADVDEQIPREDELLAVQNELNSTKELRDLPGHLARLCESKLLSADEEMRLFRRMNYLKYKAHSAREQIDRKKPTKKLVQEAERALEEADAIRDRILQSNTRLVMSIVKKFVSPQHSFDDLLSDGIYSLMQAADKFDYDRGFRFSTYAYRAIARNTYRKINDHKREGSRFAVNSEEVIVSAPDESSSSSVYDEAWDRLRGVLAQMMDRLDRRERFIIRSRYALGAHRKVRTFQCLADKLGVSKERVRQLEQRAVAKLKAFAEEQATEEFVSPMFS</sequence>
<evidence type="ECO:0000256" key="2">
    <source>
        <dbReference type="ARBA" id="ARBA00023015"/>
    </source>
</evidence>
<dbReference type="EMBL" id="CAMXCT010000001">
    <property type="protein sequence ID" value="CAI3971483.1"/>
    <property type="molecule type" value="Genomic_DNA"/>
</dbReference>
<keyword evidence="4" id="KW-0238">DNA-binding</keyword>
<reference evidence="9" key="1">
    <citation type="submission" date="2022-10" db="EMBL/GenBank/DDBJ databases">
        <authorList>
            <person name="Chen Y."/>
            <person name="Dougan E. K."/>
            <person name="Chan C."/>
            <person name="Rhodes N."/>
            <person name="Thang M."/>
        </authorList>
    </citation>
    <scope>NUCLEOTIDE SEQUENCE</scope>
</reference>
<reference evidence="10" key="2">
    <citation type="submission" date="2024-04" db="EMBL/GenBank/DDBJ databases">
        <authorList>
            <person name="Chen Y."/>
            <person name="Shah S."/>
            <person name="Dougan E. K."/>
            <person name="Thang M."/>
            <person name="Chan C."/>
        </authorList>
    </citation>
    <scope>NUCLEOTIDE SEQUENCE [LARGE SCALE GENOMIC DNA]</scope>
</reference>
<evidence type="ECO:0000313" key="12">
    <source>
        <dbReference type="Proteomes" id="UP001152797"/>
    </source>
</evidence>
<dbReference type="GO" id="GO:0003677">
    <property type="term" value="F:DNA binding"/>
    <property type="evidence" value="ECO:0007669"/>
    <property type="project" value="UniProtKB-KW"/>
</dbReference>
<feature type="region of interest" description="Disordered" evidence="6">
    <location>
        <begin position="1"/>
        <end position="32"/>
    </location>
</feature>
<dbReference type="InterPro" id="IPR007630">
    <property type="entry name" value="RNA_pol_sigma70_r4"/>
</dbReference>
<dbReference type="SUPFAM" id="SSF88946">
    <property type="entry name" value="Sigma2 domain of RNA polymerase sigma factors"/>
    <property type="match status" value="1"/>
</dbReference>
<comment type="similarity">
    <text evidence="1">Belongs to the sigma-70 factor family.</text>
</comment>
<dbReference type="Pfam" id="PF04542">
    <property type="entry name" value="Sigma70_r2"/>
    <property type="match status" value="1"/>
</dbReference>
<accession>A0A9P1BFD1</accession>
<dbReference type="Gene3D" id="1.10.10.10">
    <property type="entry name" value="Winged helix-like DNA-binding domain superfamily/Winged helix DNA-binding domain"/>
    <property type="match status" value="1"/>
</dbReference>
<comment type="caution">
    <text evidence="9">The sequence shown here is derived from an EMBL/GenBank/DDBJ whole genome shotgun (WGS) entry which is preliminary data.</text>
</comment>
<dbReference type="PRINTS" id="PR00046">
    <property type="entry name" value="SIGMA70FCT"/>
</dbReference>
<evidence type="ECO:0000313" key="10">
    <source>
        <dbReference type="EMBL" id="CAL1124858.1"/>
    </source>
</evidence>
<evidence type="ECO:0000256" key="3">
    <source>
        <dbReference type="ARBA" id="ARBA00023082"/>
    </source>
</evidence>
<dbReference type="Gene3D" id="1.20.120.1810">
    <property type="match status" value="1"/>
</dbReference>
<evidence type="ECO:0000256" key="1">
    <source>
        <dbReference type="ARBA" id="ARBA00007788"/>
    </source>
</evidence>
<dbReference type="OrthoDB" id="448987at2759"/>
<evidence type="ECO:0000259" key="7">
    <source>
        <dbReference type="Pfam" id="PF04542"/>
    </source>
</evidence>
<evidence type="ECO:0000313" key="11">
    <source>
        <dbReference type="EMBL" id="CAL4758795.1"/>
    </source>
</evidence>